<gene>
    <name evidence="3" type="ORF">POM88_052853</name>
</gene>
<reference evidence="3" key="2">
    <citation type="submission" date="2023-05" db="EMBL/GenBank/DDBJ databases">
        <authorList>
            <person name="Schelkunov M.I."/>
        </authorList>
    </citation>
    <scope>NUCLEOTIDE SEQUENCE</scope>
    <source>
        <strain evidence="3">Hsosn_3</strain>
        <tissue evidence="3">Leaf</tissue>
    </source>
</reference>
<dbReference type="InterPro" id="IPR052259">
    <property type="entry name" value="Nucleoredoxin-like"/>
</dbReference>
<organism evidence="3 4">
    <name type="scientific">Heracleum sosnowskyi</name>
    <dbReference type="NCBI Taxonomy" id="360622"/>
    <lineage>
        <taxon>Eukaryota</taxon>
        <taxon>Viridiplantae</taxon>
        <taxon>Streptophyta</taxon>
        <taxon>Embryophyta</taxon>
        <taxon>Tracheophyta</taxon>
        <taxon>Spermatophyta</taxon>
        <taxon>Magnoliopsida</taxon>
        <taxon>eudicotyledons</taxon>
        <taxon>Gunneridae</taxon>
        <taxon>Pentapetalae</taxon>
        <taxon>asterids</taxon>
        <taxon>campanulids</taxon>
        <taxon>Apiales</taxon>
        <taxon>Apiaceae</taxon>
        <taxon>Apioideae</taxon>
        <taxon>apioid superclade</taxon>
        <taxon>Tordylieae</taxon>
        <taxon>Tordyliinae</taxon>
        <taxon>Heracleum</taxon>
    </lineage>
</organism>
<keyword evidence="1" id="KW-0560">Oxidoreductase</keyword>
<keyword evidence="4" id="KW-1185">Reference proteome</keyword>
<dbReference type="AlphaFoldDB" id="A0AAD8GQ65"/>
<dbReference type="EMBL" id="JAUIZM010000014">
    <property type="protein sequence ID" value="KAK1353015.1"/>
    <property type="molecule type" value="Genomic_DNA"/>
</dbReference>
<dbReference type="GO" id="GO:0016491">
    <property type="term" value="F:oxidoreductase activity"/>
    <property type="evidence" value="ECO:0007669"/>
    <property type="project" value="UniProtKB-KW"/>
</dbReference>
<reference evidence="3" key="1">
    <citation type="submission" date="2023-02" db="EMBL/GenBank/DDBJ databases">
        <title>Genome of toxic invasive species Heracleum sosnowskyi carries increased number of genes despite the absence of recent whole-genome duplications.</title>
        <authorList>
            <person name="Schelkunov M."/>
            <person name="Shtratnikova V."/>
            <person name="Makarenko M."/>
            <person name="Klepikova A."/>
            <person name="Omelchenko D."/>
            <person name="Novikova G."/>
            <person name="Obukhova E."/>
            <person name="Bogdanov V."/>
            <person name="Penin A."/>
            <person name="Logacheva M."/>
        </authorList>
    </citation>
    <scope>NUCLEOTIDE SEQUENCE</scope>
    <source>
        <strain evidence="3">Hsosn_3</strain>
        <tissue evidence="3">Leaf</tissue>
    </source>
</reference>
<sequence length="556" mass="64836">MSHTCFRDVLLEDKWLERKKLVDSKDSTKEDSYKGLDRKKLNFDIWSIKPITLNVTPGSEVILEDIILDEDVRVKDPYFFKEFHEEYKDKYVCMLLLPMSSGHKNSTVLDTIRLRDVYDQIQSSGGNFEVICIPIHFQAEKDFGIYNPYQQHLRIKSGTSFHHIHIDDYACLKRIESMIGLPKDPETTYIILGPANYFRRKVVTIFDSDFIKWHGAEAFPFTTKKIQQLAREDEALRNNKHDLGTLLSLPDRDFVISNDLTEVPISDLHQKTVCLLFYEDNLECKNWTEKLKKLYEGRLDFEVVVVFSITFGHDPNHSVGFGQLWRIFCRDSYTPKLLIIYSEGKYFEENGFEVLKKTGFKSYPFMRDEVVQTSVVAPREKNLSSFLRQKTLICGRDLDYAGKEEFTVSKLFGAPVVLLFLGAPGFCDFLADLRHNQEIGMSTIDGFEIVYIPMMESPSDIVPDWMLVSSCKEQLIPLFHHFFEDKKTQNPGKKFTMALVTFGQFGHYNDRGIIYTNCSEAAYQLFMKTFPFKDNEEEEVFKKIRDEIHEQRKKTD</sequence>
<dbReference type="PANTHER" id="PTHR13871">
    <property type="entry name" value="THIOREDOXIN"/>
    <property type="match status" value="1"/>
</dbReference>
<proteinExistence type="predicted"/>
<evidence type="ECO:0000313" key="3">
    <source>
        <dbReference type="EMBL" id="KAK1353015.1"/>
    </source>
</evidence>
<evidence type="ECO:0000256" key="2">
    <source>
        <dbReference type="ARBA" id="ARBA00023027"/>
    </source>
</evidence>
<protein>
    <recommendedName>
        <fullName evidence="5">Thioredoxin domain-containing protein</fullName>
    </recommendedName>
</protein>
<accession>A0AAD8GQ65</accession>
<name>A0AAD8GQ65_9APIA</name>
<evidence type="ECO:0000313" key="4">
    <source>
        <dbReference type="Proteomes" id="UP001237642"/>
    </source>
</evidence>
<comment type="caution">
    <text evidence="3">The sequence shown here is derived from an EMBL/GenBank/DDBJ whole genome shotgun (WGS) entry which is preliminary data.</text>
</comment>
<evidence type="ECO:0008006" key="5">
    <source>
        <dbReference type="Google" id="ProtNLM"/>
    </source>
</evidence>
<dbReference type="Proteomes" id="UP001237642">
    <property type="component" value="Unassembled WGS sequence"/>
</dbReference>
<dbReference type="PANTHER" id="PTHR13871:SF96">
    <property type="entry name" value="THIOREDOXIN DOMAIN-CONTAINING PROTEIN"/>
    <property type="match status" value="1"/>
</dbReference>
<keyword evidence="2" id="KW-0520">NAD</keyword>
<evidence type="ECO:0000256" key="1">
    <source>
        <dbReference type="ARBA" id="ARBA00023002"/>
    </source>
</evidence>